<dbReference type="GeneTree" id="ENSGT00940000155656"/>
<dbReference type="PANTHER" id="PTHR15508:SF8">
    <property type="entry name" value="LD24550P"/>
    <property type="match status" value="1"/>
</dbReference>
<dbReference type="GO" id="GO:0035091">
    <property type="term" value="F:phosphatidylinositol binding"/>
    <property type="evidence" value="ECO:0007669"/>
    <property type="project" value="InterPro"/>
</dbReference>
<sequence>RIVVWKRYNDFKKLHKELLTIHKNLFRRSEEFPPFSKGTVFGRFEETVIEERRQCAEDLLQFSANIPALYNSQHMRQFFEVSNTRVDLLLLPVEQLQKVRCEDVFFTALVVFPPWTKCNCSLLDDGVLSTTLETAHKEGSHFVQVVVVKVRTGSGTFVWSPDGEILMTDLTTHDKGFYRVSLQFQTFRVKLHFLRLVRGYCLS</sequence>
<dbReference type="Proteomes" id="UP000694388">
    <property type="component" value="Unplaced"/>
</dbReference>
<reference evidence="2" key="2">
    <citation type="submission" date="2025-09" db="UniProtKB">
        <authorList>
            <consortium name="Ensembl"/>
        </authorList>
    </citation>
    <scope>IDENTIFICATION</scope>
</reference>
<evidence type="ECO:0000313" key="3">
    <source>
        <dbReference type="Proteomes" id="UP000694388"/>
    </source>
</evidence>
<organism evidence="2 3">
    <name type="scientific">Eptatretus burgeri</name>
    <name type="common">Inshore hagfish</name>
    <dbReference type="NCBI Taxonomy" id="7764"/>
    <lineage>
        <taxon>Eukaryota</taxon>
        <taxon>Metazoa</taxon>
        <taxon>Chordata</taxon>
        <taxon>Craniata</taxon>
        <taxon>Vertebrata</taxon>
        <taxon>Cyclostomata</taxon>
        <taxon>Myxini</taxon>
        <taxon>Myxiniformes</taxon>
        <taxon>Myxinidae</taxon>
        <taxon>Eptatretinae</taxon>
        <taxon>Eptatretus</taxon>
    </lineage>
</organism>
<proteinExistence type="predicted"/>
<feature type="domain" description="PX" evidence="1">
    <location>
        <begin position="1"/>
        <end position="86"/>
    </location>
</feature>
<protein>
    <recommendedName>
        <fullName evidence="1">PX domain-containing protein</fullName>
    </recommendedName>
</protein>
<evidence type="ECO:0000313" key="2">
    <source>
        <dbReference type="Ensembl" id="ENSEBUP00000009031.1"/>
    </source>
</evidence>
<dbReference type="InterPro" id="IPR036871">
    <property type="entry name" value="PX_dom_sf"/>
</dbReference>
<dbReference type="PROSITE" id="PS50195">
    <property type="entry name" value="PX"/>
    <property type="match status" value="1"/>
</dbReference>
<dbReference type="Ensembl" id="ENSEBUT00000009549.1">
    <property type="protein sequence ID" value="ENSEBUP00000009031.1"/>
    <property type="gene ID" value="ENSEBUG00000005832.1"/>
</dbReference>
<evidence type="ECO:0000259" key="1">
    <source>
        <dbReference type="PROSITE" id="PS50195"/>
    </source>
</evidence>
<dbReference type="Pfam" id="PF00787">
    <property type="entry name" value="PX"/>
    <property type="match status" value="1"/>
</dbReference>
<dbReference type="InterPro" id="IPR051866">
    <property type="entry name" value="Intracell_Sig-Traffick_Protein"/>
</dbReference>
<dbReference type="SUPFAM" id="SSF64268">
    <property type="entry name" value="PX domain"/>
    <property type="match status" value="1"/>
</dbReference>
<name>A0A8C4Q2M3_EPTBU</name>
<reference evidence="2" key="1">
    <citation type="submission" date="2025-08" db="UniProtKB">
        <authorList>
            <consortium name="Ensembl"/>
        </authorList>
    </citation>
    <scope>IDENTIFICATION</scope>
</reference>
<accession>A0A8C4Q2M3</accession>
<dbReference type="AlphaFoldDB" id="A0A8C4Q2M3"/>
<keyword evidence="3" id="KW-1185">Reference proteome</keyword>
<dbReference type="PANTHER" id="PTHR15508">
    <property type="entry name" value="RIBOSOMAL PROTEIN S6 KINASE"/>
    <property type="match status" value="1"/>
</dbReference>
<dbReference type="InterPro" id="IPR001683">
    <property type="entry name" value="PX_dom"/>
</dbReference>
<dbReference type="Gene3D" id="3.30.1520.10">
    <property type="entry name" value="Phox-like domain"/>
    <property type="match status" value="1"/>
</dbReference>